<gene>
    <name evidence="6" type="ORF">CTAYLR_002479</name>
</gene>
<dbReference type="Proteomes" id="UP001230188">
    <property type="component" value="Unassembled WGS sequence"/>
</dbReference>
<evidence type="ECO:0000256" key="2">
    <source>
        <dbReference type="ARBA" id="ARBA00022737"/>
    </source>
</evidence>
<dbReference type="AlphaFoldDB" id="A0AAD7UNI0"/>
<dbReference type="EMBL" id="JAQMWT010000057">
    <property type="protein sequence ID" value="KAJ8612117.1"/>
    <property type="molecule type" value="Genomic_DNA"/>
</dbReference>
<evidence type="ECO:0000259" key="5">
    <source>
        <dbReference type="PROSITE" id="PS51770"/>
    </source>
</evidence>
<sequence length="419" mass="46266">MLLVLGRRVVVGARAAPRVARWVSEKAYTIDVDGASMHRSAITQQLWSLRCDQGSCAPPAPNPDGTRHPSHARVVVRYELTRDAELRQRYESAFGTMRMGVLFEDMDAIAGSVAWRHVDDANPETDPPILVTASCEKIELRDQLSLDADYSLVGQVVWTGSSSLEIVVELVKKNAVVALSGVFTYVARHRDGSGAAKVYQIVPQTEDEIERRDAAEVKQAALKAARAAAKGKPRDALSPTQAMRVEELLADAAVLRDFPGQADDGLVLMSRTTLRNAIMCHPQERNTAGRIFGGVLMRRALEIAFATAYRFGGAEPRLVELERVEFIRPVDVGALLALNSFVTLSEQPRDVSLHPPLVHVHVQARTWRPQRRESMLANTFSFVFALPGAPRPLKTVVPTTRIEAELQVRANKRLDNDDD</sequence>
<evidence type="ECO:0000256" key="1">
    <source>
        <dbReference type="ARBA" id="ARBA00010458"/>
    </source>
</evidence>
<keyword evidence="7" id="KW-1185">Reference proteome</keyword>
<evidence type="ECO:0000256" key="4">
    <source>
        <dbReference type="ARBA" id="ARBA00022946"/>
    </source>
</evidence>
<dbReference type="InterPro" id="IPR029069">
    <property type="entry name" value="HotDog_dom_sf"/>
</dbReference>
<comment type="similarity">
    <text evidence="1">Belongs to the acyl coenzyme A hydrolase family.</text>
</comment>
<keyword evidence="3" id="KW-0378">Hydrolase</keyword>
<proteinExistence type="inferred from homology"/>
<dbReference type="SUPFAM" id="SSF54637">
    <property type="entry name" value="Thioesterase/thiol ester dehydrase-isomerase"/>
    <property type="match status" value="2"/>
</dbReference>
<dbReference type="Gene3D" id="3.10.129.10">
    <property type="entry name" value="Hotdog Thioesterase"/>
    <property type="match status" value="2"/>
</dbReference>
<protein>
    <recommendedName>
        <fullName evidence="5">HotDog ACOT-type domain-containing protein</fullName>
    </recommendedName>
</protein>
<comment type="caution">
    <text evidence="6">The sequence shown here is derived from an EMBL/GenBank/DDBJ whole genome shotgun (WGS) entry which is preliminary data.</text>
</comment>
<feature type="domain" description="HotDog ACOT-type" evidence="5">
    <location>
        <begin position="270"/>
        <end position="390"/>
    </location>
</feature>
<dbReference type="PANTHER" id="PTHR12655:SF0">
    <property type="entry name" value="ACYL-COENZYME A THIOESTERASE 9, MITOCHONDRIAL"/>
    <property type="match status" value="1"/>
</dbReference>
<dbReference type="PROSITE" id="PS51770">
    <property type="entry name" value="HOTDOG_ACOT"/>
    <property type="match status" value="2"/>
</dbReference>
<keyword evidence="2" id="KW-0677">Repeat</keyword>
<dbReference type="GO" id="GO:0047617">
    <property type="term" value="F:fatty acyl-CoA hydrolase activity"/>
    <property type="evidence" value="ECO:0007669"/>
    <property type="project" value="TreeGrafter"/>
</dbReference>
<evidence type="ECO:0000313" key="6">
    <source>
        <dbReference type="EMBL" id="KAJ8612117.1"/>
    </source>
</evidence>
<evidence type="ECO:0000256" key="3">
    <source>
        <dbReference type="ARBA" id="ARBA00022801"/>
    </source>
</evidence>
<name>A0AAD7UNI0_9STRA</name>
<dbReference type="GO" id="GO:0006637">
    <property type="term" value="P:acyl-CoA metabolic process"/>
    <property type="evidence" value="ECO:0007669"/>
    <property type="project" value="TreeGrafter"/>
</dbReference>
<organism evidence="6 7">
    <name type="scientific">Chrysophaeum taylorii</name>
    <dbReference type="NCBI Taxonomy" id="2483200"/>
    <lineage>
        <taxon>Eukaryota</taxon>
        <taxon>Sar</taxon>
        <taxon>Stramenopiles</taxon>
        <taxon>Ochrophyta</taxon>
        <taxon>Pelagophyceae</taxon>
        <taxon>Pelagomonadales</taxon>
        <taxon>Pelagomonadaceae</taxon>
        <taxon>Chrysophaeum</taxon>
    </lineage>
</organism>
<accession>A0AAD7UNI0</accession>
<dbReference type="InterPro" id="IPR033120">
    <property type="entry name" value="HOTDOG_ACOT"/>
</dbReference>
<evidence type="ECO:0000313" key="7">
    <source>
        <dbReference type="Proteomes" id="UP001230188"/>
    </source>
</evidence>
<dbReference type="CDD" id="cd03442">
    <property type="entry name" value="BFIT_BACH"/>
    <property type="match status" value="2"/>
</dbReference>
<feature type="domain" description="HotDog ACOT-type" evidence="5">
    <location>
        <begin position="74"/>
        <end position="191"/>
    </location>
</feature>
<dbReference type="PANTHER" id="PTHR12655">
    <property type="entry name" value="ACYL-COA THIOESTERASE"/>
    <property type="match status" value="1"/>
</dbReference>
<reference evidence="6" key="1">
    <citation type="submission" date="2023-01" db="EMBL/GenBank/DDBJ databases">
        <title>Metagenome sequencing of chrysophaentin producing Chrysophaeum taylorii.</title>
        <authorList>
            <person name="Davison J."/>
            <person name="Bewley C."/>
        </authorList>
    </citation>
    <scope>NUCLEOTIDE SEQUENCE</scope>
    <source>
        <strain evidence="6">NIES-1699</strain>
    </source>
</reference>
<keyword evidence="4" id="KW-0809">Transit peptide</keyword>